<sequence>MNRSSKKNCCKTTKKDKKCIRKSDNKEFDIKKRKFSKKQCLSKSIKGFSMKSSCAPYKDCIKN</sequence>
<dbReference type="EMBL" id="MN739696">
    <property type="protein sequence ID" value="QHT21680.1"/>
    <property type="molecule type" value="Genomic_DNA"/>
</dbReference>
<dbReference type="AlphaFoldDB" id="A0A6C0DZA3"/>
<accession>A0A6C0DZA3</accession>
<organism evidence="1">
    <name type="scientific">viral metagenome</name>
    <dbReference type="NCBI Taxonomy" id="1070528"/>
    <lineage>
        <taxon>unclassified sequences</taxon>
        <taxon>metagenomes</taxon>
        <taxon>organismal metagenomes</taxon>
    </lineage>
</organism>
<proteinExistence type="predicted"/>
<protein>
    <submittedName>
        <fullName evidence="1">Uncharacterized protein</fullName>
    </submittedName>
</protein>
<reference evidence="1" key="1">
    <citation type="journal article" date="2020" name="Nature">
        <title>Giant virus diversity and host interactions through global metagenomics.</title>
        <authorList>
            <person name="Schulz F."/>
            <person name="Roux S."/>
            <person name="Paez-Espino D."/>
            <person name="Jungbluth S."/>
            <person name="Walsh D.A."/>
            <person name="Denef V.J."/>
            <person name="McMahon K.D."/>
            <person name="Konstantinidis K.T."/>
            <person name="Eloe-Fadrosh E.A."/>
            <person name="Kyrpides N.C."/>
            <person name="Woyke T."/>
        </authorList>
    </citation>
    <scope>NUCLEOTIDE SEQUENCE</scope>
    <source>
        <strain evidence="1">GVMAG-M-3300023179-103</strain>
    </source>
</reference>
<evidence type="ECO:0000313" key="1">
    <source>
        <dbReference type="EMBL" id="QHT21680.1"/>
    </source>
</evidence>
<name>A0A6C0DZA3_9ZZZZ</name>